<gene>
    <name evidence="2" type="ORF">H3H32_19355</name>
</gene>
<keyword evidence="3" id="KW-1185">Reference proteome</keyword>
<dbReference type="Proteomes" id="UP000515369">
    <property type="component" value="Chromosome"/>
</dbReference>
<reference evidence="2 3" key="1">
    <citation type="submission" date="2020-07" db="EMBL/GenBank/DDBJ databases">
        <title>Spirosoma foliorum sp. nov., isolated from the leaves on the Nejang mountain Korea, Republic of.</title>
        <authorList>
            <person name="Ho H."/>
            <person name="Lee Y.-J."/>
            <person name="Nurcahyanto D.-A."/>
            <person name="Kim S.-G."/>
        </authorList>
    </citation>
    <scope>NUCLEOTIDE SEQUENCE [LARGE SCALE GENOMIC DNA]</scope>
    <source>
        <strain evidence="2 3">PL0136</strain>
    </source>
</reference>
<dbReference type="RefSeq" id="WP_182457261.1">
    <property type="nucleotide sequence ID" value="NZ_CP059732.1"/>
</dbReference>
<dbReference type="AlphaFoldDB" id="A0A7G5GMU5"/>
<evidence type="ECO:0000256" key="1">
    <source>
        <dbReference type="SAM" id="MobiDB-lite"/>
    </source>
</evidence>
<proteinExistence type="predicted"/>
<accession>A0A7G5GMU5</accession>
<feature type="compositionally biased region" description="Polar residues" evidence="1">
    <location>
        <begin position="52"/>
        <end position="61"/>
    </location>
</feature>
<dbReference type="EMBL" id="CP059732">
    <property type="protein sequence ID" value="QMW00187.1"/>
    <property type="molecule type" value="Genomic_DNA"/>
</dbReference>
<sequence>MKRPEKSSTSLVHGSYSPGIMQYTSPTCSAKNNFRVHTLAGRPYGYGHQTHSESTQQGTRH</sequence>
<name>A0A7G5GMU5_9BACT</name>
<dbReference type="KEGG" id="sfol:H3H32_19355"/>
<evidence type="ECO:0000313" key="2">
    <source>
        <dbReference type="EMBL" id="QMW00187.1"/>
    </source>
</evidence>
<organism evidence="2 3">
    <name type="scientific">Spirosoma foliorum</name>
    <dbReference type="NCBI Taxonomy" id="2710596"/>
    <lineage>
        <taxon>Bacteria</taxon>
        <taxon>Pseudomonadati</taxon>
        <taxon>Bacteroidota</taxon>
        <taxon>Cytophagia</taxon>
        <taxon>Cytophagales</taxon>
        <taxon>Cytophagaceae</taxon>
        <taxon>Spirosoma</taxon>
    </lineage>
</organism>
<feature type="region of interest" description="Disordered" evidence="1">
    <location>
        <begin position="41"/>
        <end position="61"/>
    </location>
</feature>
<protein>
    <submittedName>
        <fullName evidence="2">Uncharacterized protein</fullName>
    </submittedName>
</protein>
<evidence type="ECO:0000313" key="3">
    <source>
        <dbReference type="Proteomes" id="UP000515369"/>
    </source>
</evidence>